<evidence type="ECO:0000313" key="1">
    <source>
        <dbReference type="EMBL" id="MDI2091636.1"/>
    </source>
</evidence>
<proteinExistence type="predicted"/>
<dbReference type="Proteomes" id="UP001431634">
    <property type="component" value="Unassembled WGS sequence"/>
</dbReference>
<comment type="caution">
    <text evidence="1">The sequence shown here is derived from an EMBL/GenBank/DDBJ whole genome shotgun (WGS) entry which is preliminary data.</text>
</comment>
<gene>
    <name evidence="1" type="ORF">QJV27_09700</name>
</gene>
<organism evidence="1 2">
    <name type="scientific">Commensalibacter oyaizuii</name>
    <dbReference type="NCBI Taxonomy" id="3043873"/>
    <lineage>
        <taxon>Bacteria</taxon>
        <taxon>Pseudomonadati</taxon>
        <taxon>Pseudomonadota</taxon>
        <taxon>Alphaproteobacteria</taxon>
        <taxon>Acetobacterales</taxon>
        <taxon>Acetobacteraceae</taxon>
    </lineage>
</organism>
<reference evidence="1" key="1">
    <citation type="submission" date="2023-05" db="EMBL/GenBank/DDBJ databases">
        <title>Whole genome sequence of Commensalibacter sp.</title>
        <authorList>
            <person name="Charoenyingcharoen P."/>
            <person name="Yukphan P."/>
        </authorList>
    </citation>
    <scope>NUCLEOTIDE SEQUENCE</scope>
    <source>
        <strain evidence="1">TBRC 16381</strain>
    </source>
</reference>
<accession>A0ABT6Q3E6</accession>
<protein>
    <submittedName>
        <fullName evidence="1">Uncharacterized protein</fullName>
    </submittedName>
</protein>
<dbReference type="Pfam" id="PF23148">
    <property type="entry name" value="Gp77"/>
    <property type="match status" value="1"/>
</dbReference>
<evidence type="ECO:0000313" key="2">
    <source>
        <dbReference type="Proteomes" id="UP001431634"/>
    </source>
</evidence>
<keyword evidence="2" id="KW-1185">Reference proteome</keyword>
<dbReference type="InterPro" id="IPR056928">
    <property type="entry name" value="Gp77-like"/>
</dbReference>
<sequence>MWVISSKRCLQLQNKGGYYNTNASFIQNITLPTRYSGERLDYSLDISAILEDGGDRIQSIEATVQEMALDWFSYAHNCIIFSLSGGCKEQIGNLYFVCKTCGGRAFQIELNQSLKQGSFTYTLSAPDYIPNLVQFTTIQPLKSATGAFFFFG</sequence>
<dbReference type="RefSeq" id="WP_281448725.1">
    <property type="nucleotide sequence ID" value="NZ_JASBAO010000001.1"/>
</dbReference>
<name>A0ABT6Q3E6_9PROT</name>
<dbReference type="EMBL" id="JASBAO010000001">
    <property type="protein sequence ID" value="MDI2091636.1"/>
    <property type="molecule type" value="Genomic_DNA"/>
</dbReference>